<reference evidence="3 4" key="1">
    <citation type="journal article" date="2017" name="G3 (Bethesda)">
        <title>The Physical Genome Mapping of Anopheles albimanus Corrected Scaffold Misassemblies and Identified Interarm Rearrangements in Genus Anopheles.</title>
        <authorList>
            <person name="Artemov G.N."/>
            <person name="Peery A.N."/>
            <person name="Jiang X."/>
            <person name="Tu Z."/>
            <person name="Stegniy V.N."/>
            <person name="Sharakhova M.V."/>
            <person name="Sharakhov I.V."/>
        </authorList>
    </citation>
    <scope>NUCLEOTIDE SEQUENCE [LARGE SCALE GENOMIC DNA]</scope>
    <source>
        <strain evidence="3 4">ALBI9_A</strain>
    </source>
</reference>
<dbReference type="PANTHER" id="PTHR20951:SF2">
    <property type="entry name" value="SPRY DOMAIN-CONTAINING PROTEIN 7"/>
    <property type="match status" value="1"/>
</dbReference>
<keyword evidence="4" id="KW-1185">Reference proteome</keyword>
<protein>
    <submittedName>
        <fullName evidence="3">Uncharacterized protein</fullName>
    </submittedName>
</protein>
<dbReference type="InterPro" id="IPR007110">
    <property type="entry name" value="Ig-like_dom"/>
</dbReference>
<dbReference type="InterPro" id="IPR035766">
    <property type="entry name" value="SPRYD7"/>
</dbReference>
<dbReference type="Proteomes" id="UP000069272">
    <property type="component" value="Chromosome 2R"/>
</dbReference>
<reference evidence="3" key="2">
    <citation type="submission" date="2022-08" db="UniProtKB">
        <authorList>
            <consortium name="EnsemblMetazoa"/>
        </authorList>
    </citation>
    <scope>IDENTIFICATION</scope>
    <source>
        <strain evidence="3">STECLA/ALBI9_A</strain>
    </source>
</reference>
<feature type="transmembrane region" description="Helical" evidence="2">
    <location>
        <begin position="195"/>
        <end position="215"/>
    </location>
</feature>
<proteinExistence type="predicted"/>
<evidence type="ECO:0000313" key="4">
    <source>
        <dbReference type="Proteomes" id="UP000069272"/>
    </source>
</evidence>
<keyword evidence="2" id="KW-0812">Transmembrane</keyword>
<evidence type="ECO:0000313" key="3">
    <source>
        <dbReference type="EnsemblMetazoa" id="AALB002310-PA"/>
    </source>
</evidence>
<dbReference type="SUPFAM" id="SSF49899">
    <property type="entry name" value="Concanavalin A-like lectins/glucanases"/>
    <property type="match status" value="1"/>
</dbReference>
<organism evidence="3 4">
    <name type="scientific">Anopheles albimanus</name>
    <name type="common">New world malaria mosquito</name>
    <dbReference type="NCBI Taxonomy" id="7167"/>
    <lineage>
        <taxon>Eukaryota</taxon>
        <taxon>Metazoa</taxon>
        <taxon>Ecdysozoa</taxon>
        <taxon>Arthropoda</taxon>
        <taxon>Hexapoda</taxon>
        <taxon>Insecta</taxon>
        <taxon>Pterygota</taxon>
        <taxon>Neoptera</taxon>
        <taxon>Endopterygota</taxon>
        <taxon>Diptera</taxon>
        <taxon>Nematocera</taxon>
        <taxon>Culicoidea</taxon>
        <taxon>Culicidae</taxon>
        <taxon>Anophelinae</taxon>
        <taxon>Anopheles</taxon>
    </lineage>
</organism>
<dbReference type="AlphaFoldDB" id="A0A182F751"/>
<dbReference type="InterPro" id="IPR003877">
    <property type="entry name" value="SPRY_dom"/>
</dbReference>
<evidence type="ECO:0000256" key="1">
    <source>
        <dbReference type="SAM" id="MobiDB-lite"/>
    </source>
</evidence>
<dbReference type="InterPro" id="IPR013320">
    <property type="entry name" value="ConA-like_dom_sf"/>
</dbReference>
<dbReference type="SMART" id="SM00409">
    <property type="entry name" value="IG"/>
    <property type="match status" value="1"/>
</dbReference>
<accession>A0A182F751</accession>
<dbReference type="InterPro" id="IPR003599">
    <property type="entry name" value="Ig_sub"/>
</dbReference>
<feature type="region of interest" description="Disordered" evidence="1">
    <location>
        <begin position="376"/>
        <end position="396"/>
    </location>
</feature>
<evidence type="ECO:0000256" key="2">
    <source>
        <dbReference type="SAM" id="Phobius"/>
    </source>
</evidence>
<name>A0A182F751_ANOAL</name>
<dbReference type="PROSITE" id="PS50835">
    <property type="entry name" value="IG_LIKE"/>
    <property type="match status" value="1"/>
</dbReference>
<dbReference type="EnsemblMetazoa" id="AALB002310-RA">
    <property type="protein sequence ID" value="AALB002310-PA"/>
    <property type="gene ID" value="AALB002310"/>
</dbReference>
<dbReference type="VEuPathDB" id="VectorBase:AALB20_037688"/>
<sequence>MALSRAMPCARTFKNGKPHPWSKDVSSFIVYPEAANQTIYSPRLEENDVGNYTCILRNETHIIHHNIELRLQDKLDNPMPTFRPKDLTVDVGESVRFYCEAFVGNLYLPDATNQIQWMRMFDDKPHTITDGEQVNVTREEGQIIGSYLSIPIIQAHHYGRYRCQIVSGNSAQPLELNVLLSPIELDAMSESQLSLLVYITAIFLFGVVVLVFCIHRTVHQRAADKKDNNKLCSASFIAGHADHHETAARSTICAMFCCLKNCLNGVLPAQTVHIKKSHNPVQLDSLHMGHEVVIIKSGLRACGTGGVLANAPLVQSKSYFEVKLQQSGHWSIGLATPQTDLNQAVGGKDKESWCLTSNHLVLHGGEVIHRLEGSTAAGASAAEGDTSTRPEHTTDGASSVELMTPVSAPVFPAATPVGAVGPNSTGLPQEGDTIGVAYDHVELNFYLNGRNLNIPVLNVRGTVHPCLFVDDGAILDIVLDNFTFGPPAGFERILIEQSLL</sequence>
<dbReference type="PANTHER" id="PTHR20951">
    <property type="entry name" value="C13ORF1 PROTEIN-RELATED"/>
    <property type="match status" value="1"/>
</dbReference>
<dbReference type="Pfam" id="PF00622">
    <property type="entry name" value="SPRY"/>
    <property type="match status" value="1"/>
</dbReference>
<keyword evidence="2" id="KW-0472">Membrane</keyword>
<dbReference type="Gene3D" id="2.60.40.10">
    <property type="entry name" value="Immunoglobulins"/>
    <property type="match status" value="1"/>
</dbReference>
<dbReference type="SMART" id="SM00449">
    <property type="entry name" value="SPRY"/>
    <property type="match status" value="1"/>
</dbReference>
<feature type="compositionally biased region" description="Low complexity" evidence="1">
    <location>
        <begin position="376"/>
        <end position="385"/>
    </location>
</feature>
<dbReference type="CDD" id="cd12880">
    <property type="entry name" value="SPRYD7"/>
    <property type="match status" value="1"/>
</dbReference>
<keyword evidence="2" id="KW-1133">Transmembrane helix</keyword>
<dbReference type="InterPro" id="IPR013783">
    <property type="entry name" value="Ig-like_fold"/>
</dbReference>
<dbReference type="InterPro" id="IPR043136">
    <property type="entry name" value="B30.2/SPRY_sf"/>
</dbReference>
<dbReference type="SUPFAM" id="SSF48726">
    <property type="entry name" value="Immunoglobulin"/>
    <property type="match status" value="1"/>
</dbReference>
<dbReference type="Gene3D" id="2.60.120.920">
    <property type="match status" value="1"/>
</dbReference>
<dbReference type="InterPro" id="IPR036179">
    <property type="entry name" value="Ig-like_dom_sf"/>
</dbReference>
<dbReference type="VEuPathDB" id="VectorBase:AALB002310"/>
<dbReference type="VEuPathDB" id="VectorBase:AALB20_027622"/>